<dbReference type="Pfam" id="PF17926">
    <property type="entry name" value="TetR_C_21"/>
    <property type="match status" value="1"/>
</dbReference>
<protein>
    <submittedName>
        <fullName evidence="4">TetR family transcriptional regulator</fullName>
    </submittedName>
</protein>
<proteinExistence type="predicted"/>
<dbReference type="GO" id="GO:0003677">
    <property type="term" value="F:DNA binding"/>
    <property type="evidence" value="ECO:0007669"/>
    <property type="project" value="UniProtKB-UniRule"/>
</dbReference>
<dbReference type="Pfam" id="PF00440">
    <property type="entry name" value="TetR_N"/>
    <property type="match status" value="1"/>
</dbReference>
<sequence length="194" mass="21155">MTGPEATKRALLDAGRAEFARHGLAGARTDRIAAHAGVNKQRIYAYFGNKEGMFHAVLADALDSLLGVVPYPEGDLTPPQFLSAYVQAVSDYHAQHPDLLRLLQWEGLELGASERTTDSRSGYYRDKVASFAEHLRLDPEEAAPLLFGVIGLAAWPHVVPQLAALILDKEADQSQEAAMDWACRHVRALAGPDL</sequence>
<evidence type="ECO:0000256" key="1">
    <source>
        <dbReference type="ARBA" id="ARBA00023125"/>
    </source>
</evidence>
<accession>A0A0B5D732</accession>
<dbReference type="EMBL" id="CP005286">
    <property type="protein sequence ID" value="AJE32947.1"/>
    <property type="molecule type" value="Genomic_DNA"/>
</dbReference>
<dbReference type="SUPFAM" id="SSF48498">
    <property type="entry name" value="Tetracyclin repressor-like, C-terminal domain"/>
    <property type="match status" value="1"/>
</dbReference>
<dbReference type="PANTHER" id="PTHR30328:SF54">
    <property type="entry name" value="HTH-TYPE TRANSCRIPTIONAL REPRESSOR SCO4008"/>
    <property type="match status" value="1"/>
</dbReference>
<dbReference type="InterPro" id="IPR009057">
    <property type="entry name" value="Homeodomain-like_sf"/>
</dbReference>
<dbReference type="InterPro" id="IPR036271">
    <property type="entry name" value="Tet_transcr_reg_TetR-rel_C_sf"/>
</dbReference>
<dbReference type="InterPro" id="IPR041467">
    <property type="entry name" value="Sco4008_C"/>
</dbReference>
<reference evidence="4 5" key="1">
    <citation type="submission" date="2013-04" db="EMBL/GenBank/DDBJ databases">
        <title>Complete genome sequence of Corynebacterium humireducens DSM 45392(T), isolated from a wastewater-fed microbial fuel cell.</title>
        <authorList>
            <person name="Ruckert C."/>
            <person name="Albersmeier A."/>
            <person name="Kalinowski J."/>
        </authorList>
    </citation>
    <scope>NUCLEOTIDE SEQUENCE [LARGE SCALE GENOMIC DNA]</scope>
    <source>
        <strain evidence="5">MFC-5</strain>
    </source>
</reference>
<gene>
    <name evidence="4" type="ORF">B842_05480</name>
</gene>
<dbReference type="STRING" id="1223515.B842_05480"/>
<keyword evidence="1 2" id="KW-0238">DNA-binding</keyword>
<dbReference type="RefSeq" id="WP_040085622.1">
    <property type="nucleotide sequence ID" value="NZ_BCSU01000002.1"/>
</dbReference>
<organism evidence="4 5">
    <name type="scientific">Corynebacterium humireducens NBRC 106098 = DSM 45392</name>
    <dbReference type="NCBI Taxonomy" id="1223515"/>
    <lineage>
        <taxon>Bacteria</taxon>
        <taxon>Bacillati</taxon>
        <taxon>Actinomycetota</taxon>
        <taxon>Actinomycetes</taxon>
        <taxon>Mycobacteriales</taxon>
        <taxon>Corynebacteriaceae</taxon>
        <taxon>Corynebacterium</taxon>
    </lineage>
</organism>
<dbReference type="Gene3D" id="1.10.357.10">
    <property type="entry name" value="Tetracycline Repressor, domain 2"/>
    <property type="match status" value="1"/>
</dbReference>
<dbReference type="OrthoDB" id="4726108at2"/>
<evidence type="ECO:0000313" key="5">
    <source>
        <dbReference type="Proteomes" id="UP000031524"/>
    </source>
</evidence>
<name>A0A0B5D732_9CORY</name>
<dbReference type="PRINTS" id="PR00455">
    <property type="entry name" value="HTHTETR"/>
</dbReference>
<dbReference type="PROSITE" id="PS50977">
    <property type="entry name" value="HTH_TETR_2"/>
    <property type="match status" value="1"/>
</dbReference>
<dbReference type="HOGENOM" id="CLU_069356_1_2_11"/>
<dbReference type="KEGG" id="chm:B842_05480"/>
<dbReference type="InterPro" id="IPR001647">
    <property type="entry name" value="HTH_TetR"/>
</dbReference>
<dbReference type="Proteomes" id="UP000031524">
    <property type="component" value="Chromosome"/>
</dbReference>
<dbReference type="AlphaFoldDB" id="A0A0B5D732"/>
<evidence type="ECO:0000256" key="2">
    <source>
        <dbReference type="PROSITE-ProRule" id="PRU00335"/>
    </source>
</evidence>
<evidence type="ECO:0000313" key="4">
    <source>
        <dbReference type="EMBL" id="AJE32947.1"/>
    </source>
</evidence>
<keyword evidence="5" id="KW-1185">Reference proteome</keyword>
<evidence type="ECO:0000259" key="3">
    <source>
        <dbReference type="PROSITE" id="PS50977"/>
    </source>
</evidence>
<dbReference type="PANTHER" id="PTHR30328">
    <property type="entry name" value="TRANSCRIPTIONAL REPRESSOR"/>
    <property type="match status" value="1"/>
</dbReference>
<dbReference type="GO" id="GO:0006355">
    <property type="term" value="P:regulation of DNA-templated transcription"/>
    <property type="evidence" value="ECO:0007669"/>
    <property type="project" value="UniProtKB-ARBA"/>
</dbReference>
<feature type="DNA-binding region" description="H-T-H motif" evidence="2">
    <location>
        <begin position="28"/>
        <end position="47"/>
    </location>
</feature>
<dbReference type="SUPFAM" id="SSF46689">
    <property type="entry name" value="Homeodomain-like"/>
    <property type="match status" value="1"/>
</dbReference>
<dbReference type="InterPro" id="IPR050109">
    <property type="entry name" value="HTH-type_TetR-like_transc_reg"/>
</dbReference>
<feature type="domain" description="HTH tetR-type" evidence="3">
    <location>
        <begin position="5"/>
        <end position="65"/>
    </location>
</feature>